<evidence type="ECO:0000256" key="5">
    <source>
        <dbReference type="ARBA" id="ARBA00023163"/>
    </source>
</evidence>
<keyword evidence="8" id="KW-0175">Coiled coil</keyword>
<keyword evidence="11" id="KW-1185">Reference proteome</keyword>
<comment type="subunit">
    <text evidence="7">Component of the Mediator complex.</text>
</comment>
<evidence type="ECO:0000256" key="9">
    <source>
        <dbReference type="SAM" id="MobiDB-lite"/>
    </source>
</evidence>
<keyword evidence="6 7" id="KW-0539">Nucleus</keyword>
<reference evidence="10" key="1">
    <citation type="submission" date="2023-07" db="EMBL/GenBank/DDBJ databases">
        <title>Black Yeasts Isolated from many extreme environments.</title>
        <authorList>
            <person name="Coleine C."/>
            <person name="Stajich J.E."/>
            <person name="Selbmann L."/>
        </authorList>
    </citation>
    <scope>NUCLEOTIDE SEQUENCE</scope>
    <source>
        <strain evidence="10">CCFEE 5485</strain>
    </source>
</reference>
<comment type="subcellular location">
    <subcellularLocation>
        <location evidence="1 7">Nucleus</location>
    </subcellularLocation>
</comment>
<dbReference type="GO" id="GO:0016592">
    <property type="term" value="C:mediator complex"/>
    <property type="evidence" value="ECO:0007669"/>
    <property type="project" value="InterPro"/>
</dbReference>
<gene>
    <name evidence="7" type="primary">MED9</name>
    <name evidence="10" type="ORF">LTR78_008696</name>
</gene>
<comment type="similarity">
    <text evidence="2 7">Belongs to the Mediator complex subunit 9 family.</text>
</comment>
<evidence type="ECO:0000256" key="1">
    <source>
        <dbReference type="ARBA" id="ARBA00004123"/>
    </source>
</evidence>
<keyword evidence="4 7" id="KW-0010">Activator</keyword>
<evidence type="ECO:0000313" key="10">
    <source>
        <dbReference type="EMBL" id="KAK3671418.1"/>
    </source>
</evidence>
<evidence type="ECO:0000256" key="3">
    <source>
        <dbReference type="ARBA" id="ARBA00023015"/>
    </source>
</evidence>
<feature type="region of interest" description="Disordered" evidence="9">
    <location>
        <begin position="1"/>
        <end position="23"/>
    </location>
</feature>
<sequence>MTVSQDTDEISGSTQRPAMPPSHLFDILPALHEILSRIDHTPSAPDPTEHDNADLGTAYTNLHPLDPKELSTAILPLKAQIRRGQRELEKLPDMERTVAEQEEEIMELESRIRRQETVLAGLDDMTARDSTTGIKDDAFTTAQALSRNVPQKGKGEAVVAA</sequence>
<evidence type="ECO:0000256" key="8">
    <source>
        <dbReference type="SAM" id="Coils"/>
    </source>
</evidence>
<evidence type="ECO:0000256" key="4">
    <source>
        <dbReference type="ARBA" id="ARBA00023159"/>
    </source>
</evidence>
<feature type="coiled-coil region" evidence="8">
    <location>
        <begin position="91"/>
        <end position="125"/>
    </location>
</feature>
<keyword evidence="5 7" id="KW-0804">Transcription</keyword>
<dbReference type="GO" id="GO:0006357">
    <property type="term" value="P:regulation of transcription by RNA polymerase II"/>
    <property type="evidence" value="ECO:0007669"/>
    <property type="project" value="InterPro"/>
</dbReference>
<dbReference type="Proteomes" id="UP001274830">
    <property type="component" value="Unassembled WGS sequence"/>
</dbReference>
<comment type="function">
    <text evidence="7">Component of the Mediator complex, a coactivator involved in the regulated transcription of nearly all RNA polymerase II-dependent genes. Mediator functions as a bridge to convey information from gene-specific regulatory proteins to the basal RNA polymerase II transcription machinery. Mediator is recruited to promoters by direct interactions with regulatory proteins and serves as a scaffold for the assembly of a functional preinitiation complex with RNA polymerase II and the general transcription factors.</text>
</comment>
<evidence type="ECO:0000313" key="11">
    <source>
        <dbReference type="Proteomes" id="UP001274830"/>
    </source>
</evidence>
<comment type="caution">
    <text evidence="10">The sequence shown here is derived from an EMBL/GenBank/DDBJ whole genome shotgun (WGS) entry which is preliminary data.</text>
</comment>
<dbReference type="EMBL" id="JAUTXT010000043">
    <property type="protein sequence ID" value="KAK3671418.1"/>
    <property type="molecule type" value="Genomic_DNA"/>
</dbReference>
<protein>
    <recommendedName>
        <fullName evidence="7">Mediator of RNA polymerase II transcription subunit 9</fullName>
    </recommendedName>
    <alternativeName>
        <fullName evidence="7">Mediator complex subunit 9</fullName>
    </alternativeName>
</protein>
<organism evidence="10 11">
    <name type="scientific">Recurvomyces mirabilis</name>
    <dbReference type="NCBI Taxonomy" id="574656"/>
    <lineage>
        <taxon>Eukaryota</taxon>
        <taxon>Fungi</taxon>
        <taxon>Dikarya</taxon>
        <taxon>Ascomycota</taxon>
        <taxon>Pezizomycotina</taxon>
        <taxon>Dothideomycetes</taxon>
        <taxon>Dothideomycetidae</taxon>
        <taxon>Mycosphaerellales</taxon>
        <taxon>Teratosphaeriaceae</taxon>
        <taxon>Recurvomyces</taxon>
    </lineage>
</organism>
<dbReference type="Pfam" id="PF07544">
    <property type="entry name" value="Med9"/>
    <property type="match status" value="1"/>
</dbReference>
<evidence type="ECO:0000256" key="7">
    <source>
        <dbReference type="RuleBase" id="RU364145"/>
    </source>
</evidence>
<feature type="compositionally biased region" description="Polar residues" evidence="9">
    <location>
        <begin position="1"/>
        <end position="16"/>
    </location>
</feature>
<name>A0AAE0TSV6_9PEZI</name>
<accession>A0AAE0TSV6</accession>
<dbReference type="AlphaFoldDB" id="A0AAE0TSV6"/>
<evidence type="ECO:0000256" key="2">
    <source>
        <dbReference type="ARBA" id="ARBA00008089"/>
    </source>
</evidence>
<dbReference type="GO" id="GO:0003712">
    <property type="term" value="F:transcription coregulator activity"/>
    <property type="evidence" value="ECO:0007669"/>
    <property type="project" value="InterPro"/>
</dbReference>
<keyword evidence="3 7" id="KW-0805">Transcription regulation</keyword>
<evidence type="ECO:0000256" key="6">
    <source>
        <dbReference type="ARBA" id="ARBA00023242"/>
    </source>
</evidence>
<proteinExistence type="inferred from homology"/>
<dbReference type="InterPro" id="IPR011425">
    <property type="entry name" value="Med9"/>
</dbReference>